<feature type="region of interest" description="Disordered" evidence="8">
    <location>
        <begin position="1"/>
        <end position="23"/>
    </location>
</feature>
<reference evidence="10 11" key="1">
    <citation type="submission" date="2018-12" db="EMBL/GenBank/DDBJ databases">
        <authorList>
            <person name="Yang E."/>
        </authorList>
    </citation>
    <scope>NUCLEOTIDE SEQUENCE [LARGE SCALE GENOMIC DNA]</scope>
    <source>
        <strain evidence="10 11">SOD</strain>
    </source>
</reference>
<evidence type="ECO:0000256" key="7">
    <source>
        <dbReference type="PROSITE-ProRule" id="PRU01373"/>
    </source>
</evidence>
<evidence type="ECO:0000256" key="8">
    <source>
        <dbReference type="SAM" id="MobiDB-lite"/>
    </source>
</evidence>
<evidence type="ECO:0000256" key="5">
    <source>
        <dbReference type="ARBA" id="ARBA00022984"/>
    </source>
</evidence>
<dbReference type="Gene3D" id="2.40.440.10">
    <property type="entry name" value="L,D-transpeptidase catalytic domain-like"/>
    <property type="match status" value="1"/>
</dbReference>
<dbReference type="EMBL" id="RXLQ01000001">
    <property type="protein sequence ID" value="RSZ61116.1"/>
    <property type="molecule type" value="Genomic_DNA"/>
</dbReference>
<dbReference type="InterPro" id="IPR036365">
    <property type="entry name" value="PGBD-like_sf"/>
</dbReference>
<dbReference type="GO" id="GO:0004180">
    <property type="term" value="F:carboxypeptidase activity"/>
    <property type="evidence" value="ECO:0007669"/>
    <property type="project" value="UniProtKB-ARBA"/>
</dbReference>
<accession>A0A430HU78</accession>
<keyword evidence="4 7" id="KW-0133">Cell shape</keyword>
<evidence type="ECO:0000313" key="11">
    <source>
        <dbReference type="Proteomes" id="UP000278085"/>
    </source>
</evidence>
<dbReference type="PANTHER" id="PTHR41533:SF2">
    <property type="entry name" value="BLR7131 PROTEIN"/>
    <property type="match status" value="1"/>
</dbReference>
<feature type="active site" description="Nucleophile" evidence="7">
    <location>
        <position position="504"/>
    </location>
</feature>
<name>A0A430HU78_9BURK</name>
<dbReference type="GO" id="GO:0009252">
    <property type="term" value="P:peptidoglycan biosynthetic process"/>
    <property type="evidence" value="ECO:0007669"/>
    <property type="project" value="UniProtKB-UniPathway"/>
</dbReference>
<dbReference type="SUPFAM" id="SSF47090">
    <property type="entry name" value="PGBD-like"/>
    <property type="match status" value="1"/>
</dbReference>
<dbReference type="GO" id="GO:0071555">
    <property type="term" value="P:cell wall organization"/>
    <property type="evidence" value="ECO:0007669"/>
    <property type="project" value="UniProtKB-UniRule"/>
</dbReference>
<evidence type="ECO:0000256" key="6">
    <source>
        <dbReference type="ARBA" id="ARBA00023316"/>
    </source>
</evidence>
<sequence>MAARLLRHRSARRGERGGRATGRRWRSSAIFQHHNLPGTILDRQTHFGATRITLHMLLLLLLLLSAPASNSEDAFASSAAIRAAIARPDALPAAAQDMVARLYEAEGYRPLWSGGDGRHARQALQLLQEAHAHGLEPSAYRLAAVPGQPDDPAAHGAAVDVALSGAVLQLLSHLHFGRAPPEPAALPAAEQGPDYDPVEQLRRALVQDGVAQLANDAAPRVALYWRVKKTLAEYRTLASLAGQWPPISALPHGGKLIVGRPYAGIPPVRQRLILLGDLPGADAAADDAVYSAALAQAIRRFQSRHGLDANGELGASTMAALAVSPAHRVRQLILTLERLRWLPAVRRGRIVAVNIPAFRLWAFDSAHPGQAEPLEMRVIVGAAARTPTPLFVGQMRYLEFNPYWNVPRSIERKEILPRLARDPAYLKNNAMELVSAGGKILAAGTADSMAALRAGTARVRQRPGPRNVLGAVKFAMPNPMNIYLHATSARELFDKERRDLSHGCIRVERPAELAEFVLADTAQWDSESVREAMQPGPTRTVRLGSAVPVVLFYATAVTDRRGRPLFANDIYRLDQALARALHMQ</sequence>
<feature type="compositionally biased region" description="Basic residues" evidence="8">
    <location>
        <begin position="1"/>
        <end position="11"/>
    </location>
</feature>
<dbReference type="Pfam" id="PF01471">
    <property type="entry name" value="PG_binding_1"/>
    <property type="match status" value="1"/>
</dbReference>
<dbReference type="InterPro" id="IPR005490">
    <property type="entry name" value="LD_TPept_cat_dom"/>
</dbReference>
<protein>
    <submittedName>
        <fullName evidence="10">Murein L,D-transpeptidase</fullName>
    </submittedName>
</protein>
<keyword evidence="3" id="KW-0808">Transferase</keyword>
<dbReference type="OrthoDB" id="9778545at2"/>
<dbReference type="CDD" id="cd16913">
    <property type="entry name" value="YkuD_like"/>
    <property type="match status" value="1"/>
</dbReference>
<gene>
    <name evidence="10" type="ORF">EJB06_03040</name>
</gene>
<dbReference type="PANTHER" id="PTHR41533">
    <property type="entry name" value="L,D-TRANSPEPTIDASE HI_1667-RELATED"/>
    <property type="match status" value="1"/>
</dbReference>
<evidence type="ECO:0000256" key="2">
    <source>
        <dbReference type="ARBA" id="ARBA00005992"/>
    </source>
</evidence>
<evidence type="ECO:0000256" key="3">
    <source>
        <dbReference type="ARBA" id="ARBA00022679"/>
    </source>
</evidence>
<dbReference type="InterPro" id="IPR052905">
    <property type="entry name" value="LD-transpeptidase_YkuD-like"/>
</dbReference>
<dbReference type="GO" id="GO:0008360">
    <property type="term" value="P:regulation of cell shape"/>
    <property type="evidence" value="ECO:0007669"/>
    <property type="project" value="UniProtKB-UniRule"/>
</dbReference>
<dbReference type="Gene3D" id="1.10.101.10">
    <property type="entry name" value="PGBD-like superfamily/PGBD"/>
    <property type="match status" value="1"/>
</dbReference>
<comment type="similarity">
    <text evidence="2">Belongs to the YkuD family.</text>
</comment>
<comment type="pathway">
    <text evidence="1 7">Cell wall biogenesis; peptidoglycan biosynthesis.</text>
</comment>
<dbReference type="InterPro" id="IPR036366">
    <property type="entry name" value="PGBDSf"/>
</dbReference>
<dbReference type="PROSITE" id="PS52029">
    <property type="entry name" value="LD_TPASE"/>
    <property type="match status" value="1"/>
</dbReference>
<evidence type="ECO:0000256" key="1">
    <source>
        <dbReference type="ARBA" id="ARBA00004752"/>
    </source>
</evidence>
<organism evidence="10 11">
    <name type="scientific">Massilia atriviolacea</name>
    <dbReference type="NCBI Taxonomy" id="2495579"/>
    <lineage>
        <taxon>Bacteria</taxon>
        <taxon>Pseudomonadati</taxon>
        <taxon>Pseudomonadota</taxon>
        <taxon>Betaproteobacteria</taxon>
        <taxon>Burkholderiales</taxon>
        <taxon>Oxalobacteraceae</taxon>
        <taxon>Telluria group</taxon>
        <taxon>Massilia</taxon>
    </lineage>
</organism>
<dbReference type="Proteomes" id="UP000278085">
    <property type="component" value="Unassembled WGS sequence"/>
</dbReference>
<feature type="active site" description="Proton donor/acceptor" evidence="7">
    <location>
        <position position="485"/>
    </location>
</feature>
<dbReference type="Pfam" id="PF20142">
    <property type="entry name" value="Scaffold"/>
    <property type="match status" value="1"/>
</dbReference>
<keyword evidence="5 7" id="KW-0573">Peptidoglycan synthesis</keyword>
<dbReference type="InterPro" id="IPR045380">
    <property type="entry name" value="LD_TPept_scaffold_dom"/>
</dbReference>
<evidence type="ECO:0000259" key="9">
    <source>
        <dbReference type="PROSITE" id="PS52029"/>
    </source>
</evidence>
<evidence type="ECO:0000256" key="4">
    <source>
        <dbReference type="ARBA" id="ARBA00022960"/>
    </source>
</evidence>
<proteinExistence type="inferred from homology"/>
<dbReference type="InterPro" id="IPR002477">
    <property type="entry name" value="Peptidoglycan-bd-like"/>
</dbReference>
<keyword evidence="11" id="KW-1185">Reference proteome</keyword>
<dbReference type="AlphaFoldDB" id="A0A430HU78"/>
<dbReference type="InterPro" id="IPR038063">
    <property type="entry name" value="Transpep_catalytic_dom"/>
</dbReference>
<keyword evidence="6 7" id="KW-0961">Cell wall biogenesis/degradation</keyword>
<dbReference type="UniPathway" id="UPA00219"/>
<dbReference type="GO" id="GO:0016740">
    <property type="term" value="F:transferase activity"/>
    <property type="evidence" value="ECO:0007669"/>
    <property type="project" value="UniProtKB-KW"/>
</dbReference>
<evidence type="ECO:0000313" key="10">
    <source>
        <dbReference type="EMBL" id="RSZ61116.1"/>
    </source>
</evidence>
<dbReference type="SUPFAM" id="SSF141523">
    <property type="entry name" value="L,D-transpeptidase catalytic domain-like"/>
    <property type="match status" value="1"/>
</dbReference>
<dbReference type="Pfam" id="PF03734">
    <property type="entry name" value="YkuD"/>
    <property type="match status" value="1"/>
</dbReference>
<comment type="caution">
    <text evidence="10">The sequence shown here is derived from an EMBL/GenBank/DDBJ whole genome shotgun (WGS) entry which is preliminary data.</text>
</comment>
<feature type="domain" description="L,D-TPase catalytic" evidence="9">
    <location>
        <begin position="349"/>
        <end position="550"/>
    </location>
</feature>